<dbReference type="PANTHER" id="PTHR32305:SF15">
    <property type="entry name" value="PROTEIN RHSA-RELATED"/>
    <property type="match status" value="1"/>
</dbReference>
<dbReference type="RefSeq" id="XP_025522367.1">
    <property type="nucleotide sequence ID" value="XM_025676368.1"/>
</dbReference>
<keyword evidence="1" id="KW-0677">Repeat</keyword>
<gene>
    <name evidence="5" type="ORF">BO86DRAFT_443462</name>
</gene>
<feature type="compositionally biased region" description="Low complexity" evidence="2">
    <location>
        <begin position="178"/>
        <end position="196"/>
    </location>
</feature>
<feature type="region of interest" description="Disordered" evidence="2">
    <location>
        <begin position="177"/>
        <end position="197"/>
    </location>
</feature>
<dbReference type="OrthoDB" id="442731at2759"/>
<organism evidence="5 6">
    <name type="scientific">Aspergillus japonicus CBS 114.51</name>
    <dbReference type="NCBI Taxonomy" id="1448312"/>
    <lineage>
        <taxon>Eukaryota</taxon>
        <taxon>Fungi</taxon>
        <taxon>Dikarya</taxon>
        <taxon>Ascomycota</taxon>
        <taxon>Pezizomycotina</taxon>
        <taxon>Eurotiomycetes</taxon>
        <taxon>Eurotiomycetidae</taxon>
        <taxon>Eurotiales</taxon>
        <taxon>Aspergillaceae</taxon>
        <taxon>Aspergillus</taxon>
        <taxon>Aspergillus subgen. Circumdati</taxon>
    </lineage>
</organism>
<evidence type="ECO:0000313" key="6">
    <source>
        <dbReference type="Proteomes" id="UP000249497"/>
    </source>
</evidence>
<dbReference type="InterPro" id="IPR050708">
    <property type="entry name" value="T6SS_VgrG/RHS"/>
</dbReference>
<keyword evidence="3" id="KW-0812">Transmembrane</keyword>
<keyword evidence="3" id="KW-0472">Membrane</keyword>
<proteinExistence type="predicted"/>
<feature type="transmembrane region" description="Helical" evidence="3">
    <location>
        <begin position="1283"/>
        <end position="1304"/>
    </location>
</feature>
<dbReference type="EMBL" id="KZ824867">
    <property type="protein sequence ID" value="RAH76473.1"/>
    <property type="molecule type" value="Genomic_DNA"/>
</dbReference>
<dbReference type="InterPro" id="IPR006530">
    <property type="entry name" value="YD"/>
</dbReference>
<protein>
    <recommendedName>
        <fullName evidence="4">Teneurin-like YD-shell domain-containing protein</fullName>
    </recommendedName>
</protein>
<evidence type="ECO:0000313" key="5">
    <source>
        <dbReference type="EMBL" id="RAH76473.1"/>
    </source>
</evidence>
<dbReference type="InterPro" id="IPR056823">
    <property type="entry name" value="TEN-like_YD-shell"/>
</dbReference>
<dbReference type="Pfam" id="PF05593">
    <property type="entry name" value="RHS_repeat"/>
    <property type="match status" value="1"/>
</dbReference>
<dbReference type="Gene3D" id="2.180.10.10">
    <property type="entry name" value="RHS repeat-associated core"/>
    <property type="match status" value="1"/>
</dbReference>
<dbReference type="GeneID" id="37180061"/>
<evidence type="ECO:0000256" key="3">
    <source>
        <dbReference type="SAM" id="Phobius"/>
    </source>
</evidence>
<reference evidence="5 6" key="1">
    <citation type="submission" date="2018-02" db="EMBL/GenBank/DDBJ databases">
        <title>The genomes of Aspergillus section Nigri reveals drivers in fungal speciation.</title>
        <authorList>
            <consortium name="DOE Joint Genome Institute"/>
            <person name="Vesth T.C."/>
            <person name="Nybo J."/>
            <person name="Theobald S."/>
            <person name="Brandl J."/>
            <person name="Frisvad J.C."/>
            <person name="Nielsen K.F."/>
            <person name="Lyhne E.K."/>
            <person name="Kogle M.E."/>
            <person name="Kuo A."/>
            <person name="Riley R."/>
            <person name="Clum A."/>
            <person name="Nolan M."/>
            <person name="Lipzen A."/>
            <person name="Salamov A."/>
            <person name="Henrissat B."/>
            <person name="Wiebenga A."/>
            <person name="De vries R.P."/>
            <person name="Grigoriev I.V."/>
            <person name="Mortensen U.H."/>
            <person name="Andersen M.R."/>
            <person name="Baker S.E."/>
        </authorList>
    </citation>
    <scope>NUCLEOTIDE SEQUENCE [LARGE SCALE GENOMIC DNA]</scope>
    <source>
        <strain evidence="5 6">CBS 114.51</strain>
    </source>
</reference>
<keyword evidence="3" id="KW-1133">Transmembrane helix</keyword>
<dbReference type="InterPro" id="IPR022385">
    <property type="entry name" value="Rhs_assc_core"/>
</dbReference>
<dbReference type="NCBIfam" id="TIGR03696">
    <property type="entry name" value="Rhs_assc_core"/>
    <property type="match status" value="1"/>
</dbReference>
<accession>A0A8T8WL86</accession>
<evidence type="ECO:0000256" key="2">
    <source>
        <dbReference type="SAM" id="MobiDB-lite"/>
    </source>
</evidence>
<dbReference type="NCBIfam" id="TIGR01643">
    <property type="entry name" value="YD_repeat_2x"/>
    <property type="match status" value="1"/>
</dbReference>
<dbReference type="Proteomes" id="UP000249497">
    <property type="component" value="Unassembled WGS sequence"/>
</dbReference>
<dbReference type="PANTHER" id="PTHR32305">
    <property type="match status" value="1"/>
</dbReference>
<evidence type="ECO:0000259" key="4">
    <source>
        <dbReference type="Pfam" id="PF25023"/>
    </source>
</evidence>
<evidence type="ECO:0000256" key="1">
    <source>
        <dbReference type="ARBA" id="ARBA00022737"/>
    </source>
</evidence>
<keyword evidence="6" id="KW-1185">Reference proteome</keyword>
<dbReference type="InterPro" id="IPR031325">
    <property type="entry name" value="RHS_repeat"/>
</dbReference>
<sequence>MIYSQGFNFNSYVEKGVDPRTGQYNCTISLYEVPAGVRNSPPLNLSLHFNPLGGDDVGLGRGWSFGGLSSYDPPSRTLILSTGENYKVQESTSSVRVTDQKLQSFHFHKTNTTSYRVTLKSGQVEVLSNFNHRSSVLTEIVYNDSAQITTITRGPGTAETATFTLLRRNGQLAELRLPLEGSPSSPTSEGSSSPPSWKFTYETAGLTTVTSPTGATETIAYRAAGFRLPSGAPVSAIPHVISHTARPFQDQPAIQTSYSYSDHNFLGFGGGRTWSSDGDNLYLTPANYEYTSTVQVVGGPTTRHVSNKFHLQLSIHQQKGVKQLIQTTTYYARSNTAFEGQPAHETPPSGVTTAREYYPAVSEVASGEGQVLCPPDPHGFQRHVKRETVIPAASGFPTPTRAHSYTYLRLPTATAAPTAYFVASAQRQTREEGQTLATTEYTYVNEPESADHGRRQQQVTRLFNQHPTIYDLKYRHSGSTALTETITTTTFDGQTTQEETTTSLISGWTLAIKNRAGTETTHQHDVIGRVTQTVTAPGTVFEARKQHEYAVLENAVGWQVTVTDSKGVRTRYVTDGMDRVVRVESQDDDGVWDHSQGYTGTFRPVQERRYNALGQCIEEVDIDWLRGASGPPVSLRTTRALEYDDRGEVYQVTRNGGAAHLSVTDPIALTQTVGNEGEGHVRVQLNAFQTPISEALVRRDGTVESAVEYAYDGLGRRRQMTDGLGRAAHYTYDSFDRVVQTTWPDGHAIRTQYAPESPAALPVAIDLQGAPSGFGTQCFDGLERPLRTTVGGRTTTNSYQGVAPVPAQVITPTGGRSERTYEPALDYALTGRVTSDGADWYEHDPQTGHVVQLEGALAAARLSYYPSNLLSTETIQTAGGTRALEYVYSQAGKLQKYTDVHGTQHAIQYDAHGRRQEIQVGPVKARFSYDQADRVVTTVAEDSRQGVTLTTDIEYDEFGREFRRQVETGATLLFQTTQAYGATGLVAARERRDATGTLLRQETFAYDSLCRLVDYQCRGTQPPVDEHGRALRRQRFTLTDYNSIARIQTTFADGSANTQTYTYSAQDPTQLVRISNTHPDEAAARAVTLEYDANGCITRDEHGRALVYNASRFLTAVYDSQNQLLCEYGYDATDRLVRQSIPHEPDTEFSYRGGALIAQQEEDEEEGSATKTQLWASDAQHSVGTWLDTRDVQQVHEQAYPPYGVSASASSTPTTTTTIGFNGQWRDPVTGWYHLGTGYRGYNPRLGIFLQPDGWSPFSSGEINPYAYCLGDPIHRSDASGHFSWRSFFQILAGVSVAIGLAVLTGGTGLAAGMAIGAAVNMGVGVAYDLATNLTLLTSPVMRTVSLA</sequence>
<name>A0A8T8WL86_ASPJA</name>
<dbReference type="Pfam" id="PF25023">
    <property type="entry name" value="TEN_YD-shell"/>
    <property type="match status" value="1"/>
</dbReference>
<feature type="domain" description="Teneurin-like YD-shell" evidence="4">
    <location>
        <begin position="1178"/>
        <end position="1256"/>
    </location>
</feature>